<name>A0AAV1Q5H0_SCOSC</name>
<dbReference type="GO" id="GO:0005886">
    <property type="term" value="C:plasma membrane"/>
    <property type="evidence" value="ECO:0007669"/>
    <property type="project" value="TreeGrafter"/>
</dbReference>
<protein>
    <submittedName>
        <fullName evidence="5">Interferon gamma receptor 1</fullName>
    </submittedName>
</protein>
<feature type="transmembrane region" description="Helical" evidence="2">
    <location>
        <begin position="224"/>
        <end position="246"/>
    </location>
</feature>
<feature type="signal peptide" evidence="3">
    <location>
        <begin position="1"/>
        <end position="16"/>
    </location>
</feature>
<dbReference type="Gene3D" id="2.60.40.10">
    <property type="entry name" value="Immunoglobulins"/>
    <property type="match status" value="1"/>
</dbReference>
<dbReference type="InterPro" id="IPR036116">
    <property type="entry name" value="FN3_sf"/>
</dbReference>
<sequence>MLLFTALLLLITAVSAEIVPPPTNVTVICQNLTTIVHWVYSEQEPPTRFRVNIKGTGAHWEHVNETTDHQYDLSHLIWESDDHYMDYISVTVTAIQGVNESESESISFSYNDKKTVNFNCQLDFPPVKLTVDGSLSFQNPLNYYKQLNQAVKWGDHTFSFQVLVKGAEYSGHCGPDQNTCEFDVPGAKNTCVKLKGGLFQNEIGRIPFRDKNNICASESDDPHVMTLVIMLVVLLLIIIGVTFLICKVKAWTMKTPPKPSTLEPLINRGPGNHIVSESDPSRVEVVAPNRKKSLSGSSEEINHYGRLEDDNSAGSDLQDAPRSAYQERRLSESSSEELEAGGLTSEGQRTDDDSPDDSVKTECVSLVSMEEEEEEEGRSPYDCPHTHVDMGDGDMVLGYKE</sequence>
<dbReference type="InterPro" id="IPR013783">
    <property type="entry name" value="Ig-like_fold"/>
</dbReference>
<proteinExistence type="predicted"/>
<keyword evidence="6" id="KW-1185">Reference proteome</keyword>
<feature type="region of interest" description="Disordered" evidence="1">
    <location>
        <begin position="257"/>
        <end position="401"/>
    </location>
</feature>
<feature type="domain" description="Fibronectin type-III" evidence="4">
    <location>
        <begin position="2"/>
        <end position="85"/>
    </location>
</feature>
<keyword evidence="5" id="KW-0675">Receptor</keyword>
<evidence type="ECO:0000256" key="2">
    <source>
        <dbReference type="SAM" id="Phobius"/>
    </source>
</evidence>
<dbReference type="EMBL" id="CAWUFR010000502">
    <property type="protein sequence ID" value="CAK6978629.1"/>
    <property type="molecule type" value="Genomic_DNA"/>
</dbReference>
<gene>
    <name evidence="5" type="ORF">FSCOSCO3_A006550</name>
</gene>
<comment type="caution">
    <text evidence="5">The sequence shown here is derived from an EMBL/GenBank/DDBJ whole genome shotgun (WGS) entry which is preliminary data.</text>
</comment>
<feature type="compositionally biased region" description="Basic and acidic residues" evidence="1">
    <location>
        <begin position="300"/>
        <end position="309"/>
    </location>
</feature>
<keyword evidence="2" id="KW-1133">Transmembrane helix</keyword>
<reference evidence="5 6" key="1">
    <citation type="submission" date="2024-01" db="EMBL/GenBank/DDBJ databases">
        <authorList>
            <person name="Alioto T."/>
            <person name="Alioto T."/>
            <person name="Gomez Garrido J."/>
        </authorList>
    </citation>
    <scope>NUCLEOTIDE SEQUENCE [LARGE SCALE GENOMIC DNA]</scope>
</reference>
<organism evidence="5 6">
    <name type="scientific">Scomber scombrus</name>
    <name type="common">Atlantic mackerel</name>
    <name type="synonym">Scomber vernalis</name>
    <dbReference type="NCBI Taxonomy" id="13677"/>
    <lineage>
        <taxon>Eukaryota</taxon>
        <taxon>Metazoa</taxon>
        <taxon>Chordata</taxon>
        <taxon>Craniata</taxon>
        <taxon>Vertebrata</taxon>
        <taxon>Euteleostomi</taxon>
        <taxon>Actinopterygii</taxon>
        <taxon>Neopterygii</taxon>
        <taxon>Teleostei</taxon>
        <taxon>Neoteleostei</taxon>
        <taxon>Acanthomorphata</taxon>
        <taxon>Pelagiaria</taxon>
        <taxon>Scombriformes</taxon>
        <taxon>Scombridae</taxon>
        <taxon>Scomber</taxon>
    </lineage>
</organism>
<dbReference type="Proteomes" id="UP001314229">
    <property type="component" value="Unassembled WGS sequence"/>
</dbReference>
<evidence type="ECO:0000259" key="4">
    <source>
        <dbReference type="Pfam" id="PF01108"/>
    </source>
</evidence>
<evidence type="ECO:0000256" key="1">
    <source>
        <dbReference type="SAM" id="MobiDB-lite"/>
    </source>
</evidence>
<feature type="compositionally biased region" description="Basic and acidic residues" evidence="1">
    <location>
        <begin position="348"/>
        <end position="360"/>
    </location>
</feature>
<dbReference type="Pfam" id="PF01108">
    <property type="entry name" value="Tissue_fac"/>
    <property type="match status" value="1"/>
</dbReference>
<dbReference type="InterPro" id="IPR050650">
    <property type="entry name" value="Type-II_Cytokine-TF_Rcpt"/>
</dbReference>
<keyword evidence="2" id="KW-0812">Transmembrane</keyword>
<dbReference type="PANTHER" id="PTHR20859">
    <property type="entry name" value="INTERFERON/INTERLEUKIN RECEPTOR"/>
    <property type="match status" value="1"/>
</dbReference>
<evidence type="ECO:0000256" key="3">
    <source>
        <dbReference type="SAM" id="SignalP"/>
    </source>
</evidence>
<accession>A0AAV1Q5H0</accession>
<dbReference type="SUPFAM" id="SSF49265">
    <property type="entry name" value="Fibronectin type III"/>
    <property type="match status" value="1"/>
</dbReference>
<dbReference type="InterPro" id="IPR003961">
    <property type="entry name" value="FN3_dom"/>
</dbReference>
<dbReference type="PANTHER" id="PTHR20859:SF87">
    <property type="entry name" value="CYTOKINE RECEPTOR FAMILY MEMBER B13-RELATED"/>
    <property type="match status" value="1"/>
</dbReference>
<keyword evidence="2" id="KW-0472">Membrane</keyword>
<dbReference type="GO" id="GO:0004896">
    <property type="term" value="F:cytokine receptor activity"/>
    <property type="evidence" value="ECO:0007669"/>
    <property type="project" value="TreeGrafter"/>
</dbReference>
<evidence type="ECO:0000313" key="5">
    <source>
        <dbReference type="EMBL" id="CAK6978629.1"/>
    </source>
</evidence>
<feature type="chain" id="PRO_5044010355" evidence="3">
    <location>
        <begin position="17"/>
        <end position="401"/>
    </location>
</feature>
<dbReference type="AlphaFoldDB" id="A0AAV1Q5H0"/>
<keyword evidence="3" id="KW-0732">Signal</keyword>
<evidence type="ECO:0000313" key="6">
    <source>
        <dbReference type="Proteomes" id="UP001314229"/>
    </source>
</evidence>